<evidence type="ECO:0000313" key="3">
    <source>
        <dbReference type="EMBL" id="BAH07865.1"/>
    </source>
</evidence>
<evidence type="ECO:0000313" key="4">
    <source>
        <dbReference type="Proteomes" id="UP000007969"/>
    </source>
</evidence>
<dbReference type="Pfam" id="PF13439">
    <property type="entry name" value="Glyco_transf_4"/>
    <property type="match status" value="1"/>
</dbReference>
<dbReference type="PANTHER" id="PTHR45947">
    <property type="entry name" value="SULFOQUINOVOSYL TRANSFERASE SQD2"/>
    <property type="match status" value="1"/>
</dbReference>
<dbReference type="SUPFAM" id="SSF53756">
    <property type="entry name" value="UDP-Glycosyltransferase/glycogen phosphorylase"/>
    <property type="match status" value="1"/>
</dbReference>
<feature type="domain" description="Glycosyltransferase subfamily 4-like N-terminal" evidence="2">
    <location>
        <begin position="26"/>
        <end position="204"/>
    </location>
</feature>
<dbReference type="PANTHER" id="PTHR45947:SF3">
    <property type="entry name" value="SULFOQUINOVOSYL TRANSFERASE SQD2"/>
    <property type="match status" value="1"/>
</dbReference>
<dbReference type="Gene3D" id="3.40.50.2000">
    <property type="entry name" value="Glycogen Phosphorylase B"/>
    <property type="match status" value="2"/>
</dbReference>
<proteinExistence type="predicted"/>
<protein>
    <recommendedName>
        <fullName evidence="5">Glycosyl transferase</fullName>
    </recommendedName>
</protein>
<dbReference type="HOGENOM" id="CLU_009583_2_4_9"/>
<dbReference type="GO" id="GO:0016757">
    <property type="term" value="F:glycosyltransferase activity"/>
    <property type="evidence" value="ECO:0007669"/>
    <property type="project" value="InterPro"/>
</dbReference>
<gene>
    <name evidence="3" type="ordered locus">CKR_2814</name>
</gene>
<evidence type="ECO:0000259" key="1">
    <source>
        <dbReference type="Pfam" id="PF00534"/>
    </source>
</evidence>
<dbReference type="InterPro" id="IPR001296">
    <property type="entry name" value="Glyco_trans_1"/>
</dbReference>
<dbReference type="InterPro" id="IPR028098">
    <property type="entry name" value="Glyco_trans_4-like_N"/>
</dbReference>
<accession>B9E5U0</accession>
<sequence>MNKPMKNILIISHMYPSPSNSVLGIFVHKQVQKLINEGCKVKVICPVPYVPSFLGIIKKYKAYIDIPAKIFLDGVEVFYPRYIEFPRGVFLQYSGIFMYLGIKRTINELYNRFKFNVIHAHTAIPVGFASIFLSKKYNVPFVVTIHGQDFQYTIKKNSMCRKSVFKVLKDADKIITVSNKLKNVITEKHILNKTVVINNGINPEEYVINEQVKLKGSHIMLSVSALIKTKGIDLNIKAVSELIKTYPDLVYYIIGDGEENRNLRKLVNDLNLNRNVVFLGRLPHSKVIKYMSSKCDVFSLPSWQEGFGIVYIEAMNSGIPVIGVRGQGIEDVIEDKKNGFLVEPHQVEDLVFTIDYILSHKSEARIIGQNGKNTVLKEFTWLRNAQKTIDIYNEIMR</sequence>
<evidence type="ECO:0000259" key="2">
    <source>
        <dbReference type="Pfam" id="PF13439"/>
    </source>
</evidence>
<organism evidence="3 4">
    <name type="scientific">Clostridium kluyveri (strain NBRC 12016)</name>
    <dbReference type="NCBI Taxonomy" id="583346"/>
    <lineage>
        <taxon>Bacteria</taxon>
        <taxon>Bacillati</taxon>
        <taxon>Bacillota</taxon>
        <taxon>Clostridia</taxon>
        <taxon>Eubacteriales</taxon>
        <taxon>Clostridiaceae</taxon>
        <taxon>Clostridium</taxon>
    </lineage>
</organism>
<evidence type="ECO:0008006" key="5">
    <source>
        <dbReference type="Google" id="ProtNLM"/>
    </source>
</evidence>
<dbReference type="CAZy" id="GT4">
    <property type="family name" value="Glycosyltransferase Family 4"/>
</dbReference>
<dbReference type="KEGG" id="ckr:CKR_2814"/>
<dbReference type="AlphaFoldDB" id="B9E5U0"/>
<dbReference type="Proteomes" id="UP000007969">
    <property type="component" value="Chromosome"/>
</dbReference>
<name>B9E5U0_CLOK1</name>
<feature type="domain" description="Glycosyl transferase family 1" evidence="1">
    <location>
        <begin position="211"/>
        <end position="373"/>
    </location>
</feature>
<reference evidence="4" key="1">
    <citation type="submission" date="2005-09" db="EMBL/GenBank/DDBJ databases">
        <title>Complete genome sequence of Clostridium kluyveri and comparative genomics of Clostridia species.</title>
        <authorList>
            <person name="Inui M."/>
            <person name="Nonaka H."/>
            <person name="Shinoda Y."/>
            <person name="Ikenaga Y."/>
            <person name="Abe M."/>
            <person name="Naito K."/>
            <person name="Vertes A.A."/>
            <person name="Yukawa H."/>
        </authorList>
    </citation>
    <scope>NUCLEOTIDE SEQUENCE [LARGE SCALE GENOMIC DNA]</scope>
    <source>
        <strain evidence="4">NBRC 12016</strain>
    </source>
</reference>
<dbReference type="Pfam" id="PF00534">
    <property type="entry name" value="Glycos_transf_1"/>
    <property type="match status" value="1"/>
</dbReference>
<dbReference type="EMBL" id="AP009049">
    <property type="protein sequence ID" value="BAH07865.1"/>
    <property type="molecule type" value="Genomic_DNA"/>
</dbReference>
<dbReference type="InterPro" id="IPR050194">
    <property type="entry name" value="Glycosyltransferase_grp1"/>
</dbReference>